<dbReference type="PANTHER" id="PTHR35046">
    <property type="entry name" value="ZINC KNUCKLE (CCHC-TYPE) FAMILY PROTEIN"/>
    <property type="match status" value="1"/>
</dbReference>
<accession>A0A699GYW0</accession>
<feature type="region of interest" description="Disordered" evidence="2">
    <location>
        <begin position="43"/>
        <end position="86"/>
    </location>
</feature>
<proteinExistence type="predicted"/>
<keyword evidence="1" id="KW-0479">Metal-binding</keyword>
<dbReference type="AlphaFoldDB" id="A0A699GYW0"/>
<dbReference type="GO" id="GO:0008270">
    <property type="term" value="F:zinc ion binding"/>
    <property type="evidence" value="ECO:0007669"/>
    <property type="project" value="UniProtKB-KW"/>
</dbReference>
<dbReference type="Pfam" id="PF00098">
    <property type="entry name" value="zf-CCHC"/>
    <property type="match status" value="1"/>
</dbReference>
<evidence type="ECO:0000313" key="4">
    <source>
        <dbReference type="EMBL" id="GEW01279.1"/>
    </source>
</evidence>
<gene>
    <name evidence="4" type="ORF">Tci_173255</name>
</gene>
<feature type="domain" description="CCHC-type" evidence="3">
    <location>
        <begin position="239"/>
        <end position="255"/>
    </location>
</feature>
<name>A0A699GYW0_TANCI</name>
<dbReference type="InterPro" id="IPR056924">
    <property type="entry name" value="SH3_Tf2-1"/>
</dbReference>
<feature type="compositionally biased region" description="Acidic residues" evidence="2">
    <location>
        <begin position="56"/>
        <end position="65"/>
    </location>
</feature>
<dbReference type="SMART" id="SM00343">
    <property type="entry name" value="ZnF_C2HC"/>
    <property type="match status" value="1"/>
</dbReference>
<keyword evidence="1" id="KW-0863">Zinc-finger</keyword>
<evidence type="ECO:0000256" key="1">
    <source>
        <dbReference type="PROSITE-ProRule" id="PRU00047"/>
    </source>
</evidence>
<dbReference type="GO" id="GO:0003676">
    <property type="term" value="F:nucleic acid binding"/>
    <property type="evidence" value="ECO:0007669"/>
    <property type="project" value="InterPro"/>
</dbReference>
<dbReference type="SUPFAM" id="SSF57756">
    <property type="entry name" value="Retrovirus zinc finger-like domains"/>
    <property type="match status" value="1"/>
</dbReference>
<dbReference type="EMBL" id="BKCJ010041993">
    <property type="protein sequence ID" value="GEW01279.1"/>
    <property type="molecule type" value="Genomic_DNA"/>
</dbReference>
<evidence type="ECO:0000259" key="3">
    <source>
        <dbReference type="PROSITE" id="PS50158"/>
    </source>
</evidence>
<dbReference type="PANTHER" id="PTHR35046:SF18">
    <property type="entry name" value="RNA-DIRECTED DNA POLYMERASE"/>
    <property type="match status" value="1"/>
</dbReference>
<dbReference type="Pfam" id="PF03732">
    <property type="entry name" value="Retrotrans_gag"/>
    <property type="match status" value="1"/>
</dbReference>
<dbReference type="InterPro" id="IPR001878">
    <property type="entry name" value="Znf_CCHC"/>
</dbReference>
<reference evidence="4" key="1">
    <citation type="journal article" date="2019" name="Sci. Rep.">
        <title>Draft genome of Tanacetum cinerariifolium, the natural source of mosquito coil.</title>
        <authorList>
            <person name="Yamashiro T."/>
            <person name="Shiraishi A."/>
            <person name="Satake H."/>
            <person name="Nakayama K."/>
        </authorList>
    </citation>
    <scope>NUCLEOTIDE SEQUENCE</scope>
</reference>
<protein>
    <recommendedName>
        <fullName evidence="3">CCHC-type domain-containing protein</fullName>
    </recommendedName>
</protein>
<dbReference type="InterPro" id="IPR005162">
    <property type="entry name" value="Retrotrans_gag_dom"/>
</dbReference>
<sequence length="380" mass="44094">MPPRRNRPLTEAYEQEFEQRIMERIEERLGQFVDQLTDQMNDLMNNRRPCNYHREDEDEESEENPFGDGSSSDEQSVLRPRRNQKEDNRRWESEVFEFKEVPENKRVSLIATKLRGRASAWWQQMKLTNERVGKSKIMSWQKMKKCMRANFIPHNYQRLMYQRLQNLKQGSKSVEDYTTEFYHLIVRNDIQEREDQLVSRYIGVSGSGNAVSRFAPNQAKAGGGNTGPVPKATGSSELKCFNCGEPGHRQSKCKKAGKRHLFVDPEDNDDDVSYGDYEAAPVYDEEPEYEEEYVSGDVGVNLVFEDELEIMEKMNSNAYRLKLPSHIRCSDVFNVKHLLPYHGNSFDEVSVGNSRTNFVYPGGNDVKPSIEERADLFLEA</sequence>
<dbReference type="PROSITE" id="PS50158">
    <property type="entry name" value="ZF_CCHC"/>
    <property type="match status" value="1"/>
</dbReference>
<dbReference type="InterPro" id="IPR036875">
    <property type="entry name" value="Znf_CCHC_sf"/>
</dbReference>
<dbReference type="Pfam" id="PF24626">
    <property type="entry name" value="SH3_Tf2-1"/>
    <property type="match status" value="1"/>
</dbReference>
<keyword evidence="1" id="KW-0862">Zinc</keyword>
<organism evidence="4">
    <name type="scientific">Tanacetum cinerariifolium</name>
    <name type="common">Dalmatian daisy</name>
    <name type="synonym">Chrysanthemum cinerariifolium</name>
    <dbReference type="NCBI Taxonomy" id="118510"/>
    <lineage>
        <taxon>Eukaryota</taxon>
        <taxon>Viridiplantae</taxon>
        <taxon>Streptophyta</taxon>
        <taxon>Embryophyta</taxon>
        <taxon>Tracheophyta</taxon>
        <taxon>Spermatophyta</taxon>
        <taxon>Magnoliopsida</taxon>
        <taxon>eudicotyledons</taxon>
        <taxon>Gunneridae</taxon>
        <taxon>Pentapetalae</taxon>
        <taxon>asterids</taxon>
        <taxon>campanulids</taxon>
        <taxon>Asterales</taxon>
        <taxon>Asteraceae</taxon>
        <taxon>Asteroideae</taxon>
        <taxon>Anthemideae</taxon>
        <taxon>Anthemidinae</taxon>
        <taxon>Tanacetum</taxon>
    </lineage>
</organism>
<comment type="caution">
    <text evidence="4">The sequence shown here is derived from an EMBL/GenBank/DDBJ whole genome shotgun (WGS) entry which is preliminary data.</text>
</comment>
<evidence type="ECO:0000256" key="2">
    <source>
        <dbReference type="SAM" id="MobiDB-lite"/>
    </source>
</evidence>